<keyword evidence="3" id="KW-1185">Reference proteome</keyword>
<gene>
    <name evidence="2" type="ORF">ECRASSUSDP1_LOCUS1815</name>
</gene>
<reference evidence="2" key="1">
    <citation type="submission" date="2023-07" db="EMBL/GenBank/DDBJ databases">
        <authorList>
            <consortium name="AG Swart"/>
            <person name="Singh M."/>
            <person name="Singh A."/>
            <person name="Seah K."/>
            <person name="Emmerich C."/>
        </authorList>
    </citation>
    <scope>NUCLEOTIDE SEQUENCE</scope>
    <source>
        <strain evidence="2">DP1</strain>
    </source>
</reference>
<protein>
    <submittedName>
        <fullName evidence="2">Uncharacterized protein</fullName>
    </submittedName>
</protein>
<sequence>MAMDIRFKNIKEMMIQKKKETRGKKIKLPTESELKKFRVRPKPVEKYQEERPDGREEILSPLKRKRMTLINERNKIIKDVENKIHNLKKETDHYKKWKSEMFLQDLREGNKKTTRNEKKTKVSLPHISQSQSEDRFKSRENSDYKSNSKSERQNSLIHKNAKNKMNKCNKSYSSTIQKQENCFDIFRDEVLKNHKKLNKQFRQKELREQIILNGGVYPHAFKNSEGKEAFNRNDRVSLLLYSQDPSLEKKYLSKDMKRILKGKNIDEKTGIESSSNFNQKSMKEILDQELSEETSHLETVVVSNKYKSPIKKYLKDLDELVYDNTTPEVNQTIDYESLNKLAITPEPQKNILTKSSERDGTVGFQNRGMRVDQAETEQIPFLQVYPSQEKIKSIGRLVRVEKQVFDSEVKSKKKELNRKSQNMYKSLQYEDEDISRYSQIMSMLILLIFRYQECRNEENEVPLLEENPASSLQERA</sequence>
<name>A0AAD1X7F9_EUPCR</name>
<dbReference type="AlphaFoldDB" id="A0AAD1X7F9"/>
<feature type="region of interest" description="Disordered" evidence="1">
    <location>
        <begin position="108"/>
        <end position="166"/>
    </location>
</feature>
<evidence type="ECO:0000256" key="1">
    <source>
        <dbReference type="SAM" id="MobiDB-lite"/>
    </source>
</evidence>
<evidence type="ECO:0000313" key="2">
    <source>
        <dbReference type="EMBL" id="CAI2360511.1"/>
    </source>
</evidence>
<feature type="compositionally biased region" description="Basic and acidic residues" evidence="1">
    <location>
        <begin position="108"/>
        <end position="120"/>
    </location>
</feature>
<feature type="compositionally biased region" description="Basic and acidic residues" evidence="1">
    <location>
        <begin position="132"/>
        <end position="152"/>
    </location>
</feature>
<comment type="caution">
    <text evidence="2">The sequence shown here is derived from an EMBL/GenBank/DDBJ whole genome shotgun (WGS) entry which is preliminary data.</text>
</comment>
<organism evidence="2 3">
    <name type="scientific">Euplotes crassus</name>
    <dbReference type="NCBI Taxonomy" id="5936"/>
    <lineage>
        <taxon>Eukaryota</taxon>
        <taxon>Sar</taxon>
        <taxon>Alveolata</taxon>
        <taxon>Ciliophora</taxon>
        <taxon>Intramacronucleata</taxon>
        <taxon>Spirotrichea</taxon>
        <taxon>Hypotrichia</taxon>
        <taxon>Euplotida</taxon>
        <taxon>Euplotidae</taxon>
        <taxon>Moneuplotes</taxon>
    </lineage>
</organism>
<proteinExistence type="predicted"/>
<dbReference type="Proteomes" id="UP001295684">
    <property type="component" value="Unassembled WGS sequence"/>
</dbReference>
<accession>A0AAD1X7F9</accession>
<evidence type="ECO:0000313" key="3">
    <source>
        <dbReference type="Proteomes" id="UP001295684"/>
    </source>
</evidence>
<dbReference type="EMBL" id="CAMPGE010001711">
    <property type="protein sequence ID" value="CAI2360511.1"/>
    <property type="molecule type" value="Genomic_DNA"/>
</dbReference>